<feature type="transmembrane region" description="Helical" evidence="1">
    <location>
        <begin position="31"/>
        <end position="51"/>
    </location>
</feature>
<evidence type="ECO:0000256" key="1">
    <source>
        <dbReference type="SAM" id="Phobius"/>
    </source>
</evidence>
<organism evidence="2 3">
    <name type="scientific">Meloidogyne enterolobii</name>
    <name type="common">Root-knot nematode worm</name>
    <name type="synonym">Meloidogyne mayaguensis</name>
    <dbReference type="NCBI Taxonomy" id="390850"/>
    <lineage>
        <taxon>Eukaryota</taxon>
        <taxon>Metazoa</taxon>
        <taxon>Ecdysozoa</taxon>
        <taxon>Nematoda</taxon>
        <taxon>Chromadorea</taxon>
        <taxon>Rhabditida</taxon>
        <taxon>Tylenchina</taxon>
        <taxon>Tylenchomorpha</taxon>
        <taxon>Tylenchoidea</taxon>
        <taxon>Meloidogynidae</taxon>
        <taxon>Meloidogyninae</taxon>
        <taxon>Meloidogyne</taxon>
    </lineage>
</organism>
<accession>A0A6V7V2I5</accession>
<comment type="caution">
    <text evidence="2">The sequence shown here is derived from an EMBL/GenBank/DDBJ whole genome shotgun (WGS) entry which is preliminary data.</text>
</comment>
<dbReference type="Pfam" id="PF10326">
    <property type="entry name" value="7TM_GPCR_Str"/>
    <property type="match status" value="1"/>
</dbReference>
<reference evidence="2 3" key="1">
    <citation type="submission" date="2020-08" db="EMBL/GenBank/DDBJ databases">
        <authorList>
            <person name="Koutsovoulos G."/>
            <person name="Danchin GJ E."/>
        </authorList>
    </citation>
    <scope>NUCLEOTIDE SEQUENCE [LARGE SCALE GENOMIC DNA]</scope>
</reference>
<evidence type="ECO:0000313" key="2">
    <source>
        <dbReference type="EMBL" id="CAD2169178.1"/>
    </source>
</evidence>
<dbReference type="AlphaFoldDB" id="A0A6V7V2I5"/>
<dbReference type="EMBL" id="CAJEWN010000150">
    <property type="protein sequence ID" value="CAD2169178.1"/>
    <property type="molecule type" value="Genomic_DNA"/>
</dbReference>
<dbReference type="InterPro" id="IPR019428">
    <property type="entry name" value="7TM_GPCR_serpentine_rcpt_Str"/>
</dbReference>
<dbReference type="Proteomes" id="UP000580250">
    <property type="component" value="Unassembled WGS sequence"/>
</dbReference>
<gene>
    <name evidence="2" type="ORF">MENT_LOCUS20504</name>
</gene>
<feature type="transmembrane region" description="Helical" evidence="1">
    <location>
        <begin position="99"/>
        <end position="118"/>
    </location>
</feature>
<keyword evidence="1" id="KW-0472">Membrane</keyword>
<sequence length="155" mass="18229">MIRFTSVNVCSQFIFRYLTVVRSVNIRRKHYLAIIISVLLPIILLFTLSFLSNNPTPENEHLTNYELAQILEIDNYTMENYVVGMRTRPTNLSSISSKYATFLTFITYLIIIICGIRIQYFVRSQYTGPNLEIMRKVNKQISIVLWSQTRARIFF</sequence>
<keyword evidence="1" id="KW-0812">Transmembrane</keyword>
<keyword evidence="1" id="KW-1133">Transmembrane helix</keyword>
<name>A0A6V7V2I5_MELEN</name>
<proteinExistence type="predicted"/>
<dbReference type="OrthoDB" id="5792434at2759"/>
<protein>
    <submittedName>
        <fullName evidence="2">Uncharacterized protein</fullName>
    </submittedName>
</protein>
<evidence type="ECO:0000313" key="3">
    <source>
        <dbReference type="Proteomes" id="UP000580250"/>
    </source>
</evidence>